<evidence type="ECO:0000313" key="2">
    <source>
        <dbReference type="Proteomes" id="UP000292452"/>
    </source>
</evidence>
<dbReference type="RefSeq" id="WP_131122677.1">
    <property type="nucleotide sequence ID" value="NZ_SIXH01000048.1"/>
</dbReference>
<keyword evidence="2" id="KW-1185">Reference proteome</keyword>
<organism evidence="1 2">
    <name type="scientific">Streptomyces kasugaensis</name>
    <dbReference type="NCBI Taxonomy" id="1946"/>
    <lineage>
        <taxon>Bacteria</taxon>
        <taxon>Bacillati</taxon>
        <taxon>Actinomycetota</taxon>
        <taxon>Actinomycetes</taxon>
        <taxon>Kitasatosporales</taxon>
        <taxon>Streptomycetaceae</taxon>
        <taxon>Streptomyces</taxon>
    </lineage>
</organism>
<comment type="caution">
    <text evidence="1">The sequence shown here is derived from an EMBL/GenBank/DDBJ whole genome shotgun (WGS) entry which is preliminary data.</text>
</comment>
<gene>
    <name evidence="1" type="ORF">EYS09_07955</name>
</gene>
<evidence type="ECO:0000313" key="1">
    <source>
        <dbReference type="EMBL" id="TBO60222.1"/>
    </source>
</evidence>
<proteinExistence type="predicted"/>
<dbReference type="EMBL" id="SIXH01000048">
    <property type="protein sequence ID" value="TBO60222.1"/>
    <property type="molecule type" value="Genomic_DNA"/>
</dbReference>
<dbReference type="AlphaFoldDB" id="A0A4Q9HYA7"/>
<dbReference type="Proteomes" id="UP000292452">
    <property type="component" value="Unassembled WGS sequence"/>
</dbReference>
<name>A0A4Q9HYA7_STRKA</name>
<accession>A0A4Q9HYA7</accession>
<protein>
    <submittedName>
        <fullName evidence="1">Uncharacterized protein</fullName>
    </submittedName>
</protein>
<reference evidence="1 2" key="1">
    <citation type="submission" date="2019-02" db="EMBL/GenBank/DDBJ databases">
        <title>Draft Genome Sequence of Streptomyces sp. AM-2504, identified by 16S rRNA comparative analysis as a Streptomyces Kasugaensis strain.</title>
        <authorList>
            <person name="Napolioni V."/>
            <person name="Giuliodori A.M."/>
            <person name="Spurio R."/>
            <person name="Fabbretti A."/>
        </authorList>
    </citation>
    <scope>NUCLEOTIDE SEQUENCE [LARGE SCALE GENOMIC DNA]</scope>
    <source>
        <strain evidence="1 2">AM-2504</strain>
    </source>
</reference>
<sequence>MEPNPDASAPPTARLTEDEARTTFAAECGARVIGGIYHSAYWETDYRVVGIHYGPAALTALGWDAGWAITIQDHHGVRTKSDLWDSTEDNDTETAVPSAGAYHVAHGAFPLGHYSNLDAARTHITALLAHESREHRPGPVVWIADLFDDPDSPLEAHLLGCHDQPAPTGYVITPLLVADHYDPTADE</sequence>